<gene>
    <name evidence="2" type="primary">2L372X_006</name>
</gene>
<dbReference type="Proteomes" id="UP000323400">
    <property type="component" value="Segment"/>
</dbReference>
<protein>
    <submittedName>
        <fullName evidence="2">Uncharacterized protein</fullName>
    </submittedName>
</protein>
<dbReference type="GeneID" id="55616712"/>
<dbReference type="KEGG" id="vg:55616712"/>
<keyword evidence="3" id="KW-1185">Reference proteome</keyword>
<feature type="region of interest" description="Disordered" evidence="1">
    <location>
        <begin position="1"/>
        <end position="20"/>
    </location>
</feature>
<proteinExistence type="predicted"/>
<dbReference type="EMBL" id="MK813938">
    <property type="protein sequence ID" value="QEG08259.1"/>
    <property type="molecule type" value="Genomic_DNA"/>
</dbReference>
<reference evidence="2 3" key="1">
    <citation type="submission" date="2019-04" db="EMBL/GenBank/DDBJ databases">
        <title>Nine Novel Phages from a Plateau Lake in Southwest China Provide Insights into Aeromonas Phage Diversity.</title>
        <authorList>
            <person name="Xiao W."/>
            <person name="Bai M."/>
            <person name="Wang Y."/>
            <person name="Cui X."/>
        </authorList>
    </citation>
    <scope>NUCLEOTIDE SEQUENCE [LARGE SCALE GENOMIC DNA]</scope>
</reference>
<evidence type="ECO:0000256" key="1">
    <source>
        <dbReference type="SAM" id="MobiDB-lite"/>
    </source>
</evidence>
<sequence>MTNFKLKSLAAPKSASGSTLTTPDRFAMVARCARLKRELKINRRILGI</sequence>
<evidence type="ECO:0000313" key="3">
    <source>
        <dbReference type="Proteomes" id="UP000323400"/>
    </source>
</evidence>
<name>A0A5B9N439_9CAUD</name>
<evidence type="ECO:0000313" key="2">
    <source>
        <dbReference type="EMBL" id="QEG08259.1"/>
    </source>
</evidence>
<organism evidence="2 3">
    <name type="scientific">Aeromonas phage 2L372X</name>
    <dbReference type="NCBI Taxonomy" id="2588515"/>
    <lineage>
        <taxon>Viruses</taxon>
        <taxon>Duplodnaviria</taxon>
        <taxon>Heunggongvirae</taxon>
        <taxon>Uroviricota</taxon>
        <taxon>Caudoviricetes</taxon>
        <taxon>Plateaulakevirus</taxon>
        <taxon>Plateaulakevirus pv2L372X</taxon>
    </lineage>
</organism>
<dbReference type="RefSeq" id="YP_009846344.1">
    <property type="nucleotide sequence ID" value="NC_048770.1"/>
</dbReference>
<accession>A0A5B9N439</accession>